<evidence type="ECO:0000256" key="5">
    <source>
        <dbReference type="ARBA" id="ARBA00022884"/>
    </source>
</evidence>
<keyword evidence="2" id="KW-0540">Nuclease</keyword>
<reference evidence="6 7" key="1">
    <citation type="journal article" date="2022" name="Nat. Microbiol.">
        <title>The microbiome of a bacterivorous marine choanoflagellate contains a resource-demanding obligate bacterial associate.</title>
        <authorList>
            <person name="Needham D.M."/>
            <person name="Poirier C."/>
            <person name="Bachy C."/>
            <person name="George E.E."/>
            <person name="Wilken S."/>
            <person name="Yung C.C.M."/>
            <person name="Limardo A.J."/>
            <person name="Morando M."/>
            <person name="Sudek L."/>
            <person name="Malmstrom R.R."/>
            <person name="Keeling P.J."/>
            <person name="Santoro A.E."/>
            <person name="Worden A.Z."/>
        </authorList>
    </citation>
    <scope>NUCLEOTIDE SEQUENCE [LARGE SCALE GENOMIC DNA]</scope>
    <source>
        <strain evidence="6 7">Comchoano-1</strain>
    </source>
</reference>
<name>A0ABY5DLA1_9GAMM</name>
<keyword evidence="5" id="KW-0694">RNA-binding</keyword>
<evidence type="ECO:0000313" key="6">
    <source>
        <dbReference type="EMBL" id="UTC24552.1"/>
    </source>
</evidence>
<dbReference type="EMBL" id="CP092900">
    <property type="protein sequence ID" value="UTC24552.1"/>
    <property type="molecule type" value="Genomic_DNA"/>
</dbReference>
<sequence length="101" mass="11580">MTLSRSNRLGSIEIPVVLRNGKKHRLTHCVVYQLPAEENKYCIIISKKTNKKAVVRNRIRRQAAMQIGDLFGKKQFGHLVVRVVNDQLSTEFKKELLTCCA</sequence>
<keyword evidence="4" id="KW-0378">Hydrolase</keyword>
<evidence type="ECO:0000256" key="1">
    <source>
        <dbReference type="ARBA" id="ARBA00022694"/>
    </source>
</evidence>
<proteinExistence type="predicted"/>
<dbReference type="InterPro" id="IPR014721">
    <property type="entry name" value="Ribsml_uS5_D2-typ_fold_subgr"/>
</dbReference>
<dbReference type="SUPFAM" id="SSF54211">
    <property type="entry name" value="Ribosomal protein S5 domain 2-like"/>
    <property type="match status" value="1"/>
</dbReference>
<evidence type="ECO:0000256" key="4">
    <source>
        <dbReference type="ARBA" id="ARBA00022801"/>
    </source>
</evidence>
<dbReference type="InterPro" id="IPR000100">
    <property type="entry name" value="RNase_P"/>
</dbReference>
<accession>A0ABY5DLA1</accession>
<evidence type="ECO:0000256" key="2">
    <source>
        <dbReference type="ARBA" id="ARBA00022722"/>
    </source>
</evidence>
<evidence type="ECO:0000256" key="3">
    <source>
        <dbReference type="ARBA" id="ARBA00022759"/>
    </source>
</evidence>
<evidence type="ECO:0000313" key="7">
    <source>
        <dbReference type="Proteomes" id="UP001055955"/>
    </source>
</evidence>
<keyword evidence="7" id="KW-1185">Reference proteome</keyword>
<keyword evidence="1" id="KW-0819">tRNA processing</keyword>
<dbReference type="Pfam" id="PF00825">
    <property type="entry name" value="Ribonuclease_P"/>
    <property type="match status" value="1"/>
</dbReference>
<dbReference type="InterPro" id="IPR020568">
    <property type="entry name" value="Ribosomal_Su5_D2-typ_SF"/>
</dbReference>
<dbReference type="Gene3D" id="3.30.230.10">
    <property type="match status" value="1"/>
</dbReference>
<dbReference type="RefSeq" id="WP_258568336.1">
    <property type="nucleotide sequence ID" value="NZ_CP092900.1"/>
</dbReference>
<protein>
    <submittedName>
        <fullName evidence="6">Ribonuclease P protein component</fullName>
    </submittedName>
</protein>
<organism evidence="6 7">
    <name type="scientific">Candidatus Comchoanobacter bicostacola</name>
    <dbReference type="NCBI Taxonomy" id="2919598"/>
    <lineage>
        <taxon>Bacteria</taxon>
        <taxon>Pseudomonadati</taxon>
        <taxon>Pseudomonadota</taxon>
        <taxon>Gammaproteobacteria</taxon>
        <taxon>Candidatus Comchoanobacterales</taxon>
        <taxon>Candidatus Comchoanobacteraceae</taxon>
        <taxon>Candidatus Comchoanobacter</taxon>
    </lineage>
</organism>
<dbReference type="Proteomes" id="UP001055955">
    <property type="component" value="Chromosome"/>
</dbReference>
<keyword evidence="3" id="KW-0255">Endonuclease</keyword>
<gene>
    <name evidence="6" type="ORF">MMH89_00015</name>
</gene>